<feature type="region of interest" description="Disordered" evidence="1">
    <location>
        <begin position="139"/>
        <end position="160"/>
    </location>
</feature>
<evidence type="ECO:0000313" key="3">
    <source>
        <dbReference type="Proteomes" id="UP000824120"/>
    </source>
</evidence>
<name>A0A9J5Z2C0_SOLCO</name>
<gene>
    <name evidence="2" type="ORF">H5410_026722</name>
</gene>
<evidence type="ECO:0000256" key="1">
    <source>
        <dbReference type="SAM" id="MobiDB-lite"/>
    </source>
</evidence>
<dbReference type="AlphaFoldDB" id="A0A9J5Z2C0"/>
<protein>
    <submittedName>
        <fullName evidence="2">Uncharacterized protein</fullName>
    </submittedName>
</protein>
<reference evidence="2 3" key="1">
    <citation type="submission" date="2020-09" db="EMBL/GenBank/DDBJ databases">
        <title>De no assembly of potato wild relative species, Solanum commersonii.</title>
        <authorList>
            <person name="Cho K."/>
        </authorList>
    </citation>
    <scope>NUCLEOTIDE SEQUENCE [LARGE SCALE GENOMIC DNA]</scope>
    <source>
        <strain evidence="2">LZ3.2</strain>
        <tissue evidence="2">Leaf</tissue>
    </source>
</reference>
<dbReference type="Proteomes" id="UP000824120">
    <property type="component" value="Chromosome 5"/>
</dbReference>
<organism evidence="2 3">
    <name type="scientific">Solanum commersonii</name>
    <name type="common">Commerson's wild potato</name>
    <name type="synonym">Commerson's nightshade</name>
    <dbReference type="NCBI Taxonomy" id="4109"/>
    <lineage>
        <taxon>Eukaryota</taxon>
        <taxon>Viridiplantae</taxon>
        <taxon>Streptophyta</taxon>
        <taxon>Embryophyta</taxon>
        <taxon>Tracheophyta</taxon>
        <taxon>Spermatophyta</taxon>
        <taxon>Magnoliopsida</taxon>
        <taxon>eudicotyledons</taxon>
        <taxon>Gunneridae</taxon>
        <taxon>Pentapetalae</taxon>
        <taxon>asterids</taxon>
        <taxon>lamiids</taxon>
        <taxon>Solanales</taxon>
        <taxon>Solanaceae</taxon>
        <taxon>Solanoideae</taxon>
        <taxon>Solaneae</taxon>
        <taxon>Solanum</taxon>
    </lineage>
</organism>
<dbReference type="EMBL" id="JACXVP010000005">
    <property type="protein sequence ID" value="KAG5605230.1"/>
    <property type="molecule type" value="Genomic_DNA"/>
</dbReference>
<feature type="compositionally biased region" description="Polar residues" evidence="1">
    <location>
        <begin position="139"/>
        <end position="154"/>
    </location>
</feature>
<proteinExistence type="predicted"/>
<feature type="region of interest" description="Disordered" evidence="1">
    <location>
        <begin position="304"/>
        <end position="341"/>
    </location>
</feature>
<accession>A0A9J5Z2C0</accession>
<evidence type="ECO:0000313" key="2">
    <source>
        <dbReference type="EMBL" id="KAG5605230.1"/>
    </source>
</evidence>
<sequence>MVEHRDKTCDDCDVEVFAGECYYVEVLAGECYYVELFAGECYYGEVFYGEGYDAEVFADECYDSEVFVREYCCAKFEFNTPILPEMPSPSTPVCRVSETNEPTTPITTMLSPKNDELHGPIPVQIENHHFSPTMVLSLDGSTSSKARSVSQPSVEKQPLEPELLSQPAPVSFIMFERLFNGDLPIEKGVESNILTVGEEWILQTLAGMKGDIHHPFFDLELPDPLKHGMVPVFDHTPKALLHPAFVQREAVEDEDISKAVVSHKAPRSEKGKGKMIDLVPQNFFKSYSTRGSQKKLLHEAMAANKKTQTESKENLVETLEDTCEPRSEHEEESGSPLKKARGGKVLEKNDLVDCVDLQEWTCLFEWPSSFLHEPEVYDFYYKMLLNEDGSIDTQFHGVDIHLYQDTLGIILEVPCKGINSIEGCTPSKVFVRRGQSE</sequence>
<comment type="caution">
    <text evidence="2">The sequence shown here is derived from an EMBL/GenBank/DDBJ whole genome shotgun (WGS) entry which is preliminary data.</text>
</comment>
<keyword evidence="3" id="KW-1185">Reference proteome</keyword>